<accession>A0A397TB29</accession>
<dbReference type="Proteomes" id="UP000265703">
    <property type="component" value="Unassembled WGS sequence"/>
</dbReference>
<feature type="transmembrane region" description="Helical" evidence="1">
    <location>
        <begin position="28"/>
        <end position="48"/>
    </location>
</feature>
<evidence type="ECO:0000313" key="2">
    <source>
        <dbReference type="EMBL" id="RIA92114.1"/>
    </source>
</evidence>
<keyword evidence="1" id="KW-0472">Membrane</keyword>
<gene>
    <name evidence="2" type="ORF">C1645_765819</name>
</gene>
<keyword evidence="3" id="KW-1185">Reference proteome</keyword>
<keyword evidence="1" id="KW-1133">Transmembrane helix</keyword>
<protein>
    <submittedName>
        <fullName evidence="2">Uncharacterized protein</fullName>
    </submittedName>
</protein>
<evidence type="ECO:0000313" key="3">
    <source>
        <dbReference type="Proteomes" id="UP000265703"/>
    </source>
</evidence>
<proteinExistence type="predicted"/>
<dbReference type="AlphaFoldDB" id="A0A397TB29"/>
<dbReference type="EMBL" id="QKYT01000134">
    <property type="protein sequence ID" value="RIA92114.1"/>
    <property type="molecule type" value="Genomic_DNA"/>
</dbReference>
<organism evidence="2 3">
    <name type="scientific">Glomus cerebriforme</name>
    <dbReference type="NCBI Taxonomy" id="658196"/>
    <lineage>
        <taxon>Eukaryota</taxon>
        <taxon>Fungi</taxon>
        <taxon>Fungi incertae sedis</taxon>
        <taxon>Mucoromycota</taxon>
        <taxon>Glomeromycotina</taxon>
        <taxon>Glomeromycetes</taxon>
        <taxon>Glomerales</taxon>
        <taxon>Glomeraceae</taxon>
        <taxon>Glomus</taxon>
    </lineage>
</organism>
<sequence>MKANFTLILKQMSFQIFPVHTIDFTESIISDFLKIAKMFIIIMFYILFRNRFLNPSI</sequence>
<evidence type="ECO:0000256" key="1">
    <source>
        <dbReference type="SAM" id="Phobius"/>
    </source>
</evidence>
<comment type="caution">
    <text evidence="2">The sequence shown here is derived from an EMBL/GenBank/DDBJ whole genome shotgun (WGS) entry which is preliminary data.</text>
</comment>
<reference evidence="2 3" key="1">
    <citation type="submission" date="2018-06" db="EMBL/GenBank/DDBJ databases">
        <title>Comparative genomics reveals the genomic features of Rhizophagus irregularis, R. cerebriforme, R. diaphanum and Gigaspora rosea, and their symbiotic lifestyle signature.</title>
        <authorList>
            <person name="Morin E."/>
            <person name="San Clemente H."/>
            <person name="Chen E.C.H."/>
            <person name="De La Providencia I."/>
            <person name="Hainaut M."/>
            <person name="Kuo A."/>
            <person name="Kohler A."/>
            <person name="Murat C."/>
            <person name="Tang N."/>
            <person name="Roy S."/>
            <person name="Loubradou J."/>
            <person name="Henrissat B."/>
            <person name="Grigoriev I.V."/>
            <person name="Corradi N."/>
            <person name="Roux C."/>
            <person name="Martin F.M."/>
        </authorList>
    </citation>
    <scope>NUCLEOTIDE SEQUENCE [LARGE SCALE GENOMIC DNA]</scope>
    <source>
        <strain evidence="2 3">DAOM 227022</strain>
    </source>
</reference>
<name>A0A397TB29_9GLOM</name>
<keyword evidence="1" id="KW-0812">Transmembrane</keyword>